<dbReference type="GO" id="GO:0005615">
    <property type="term" value="C:extracellular space"/>
    <property type="evidence" value="ECO:0007669"/>
    <property type="project" value="TreeGrafter"/>
</dbReference>
<dbReference type="InterPro" id="IPR001111">
    <property type="entry name" value="TGF-b_propeptide"/>
</dbReference>
<dbReference type="PROSITE" id="PS51362">
    <property type="entry name" value="TGF_BETA_2"/>
    <property type="match status" value="1"/>
</dbReference>
<dbReference type="SMART" id="SM00204">
    <property type="entry name" value="TGFB"/>
    <property type="match status" value="1"/>
</dbReference>
<keyword evidence="3" id="KW-0964">Secreted</keyword>
<evidence type="ECO:0000256" key="6">
    <source>
        <dbReference type="ARBA" id="ARBA00023157"/>
    </source>
</evidence>
<dbReference type="EMBL" id="CAXLJL010000445">
    <property type="protein sequence ID" value="CAL5137884.1"/>
    <property type="molecule type" value="Genomic_DNA"/>
</dbReference>
<comment type="subcellular location">
    <subcellularLocation>
        <location evidence="1">Secreted</location>
    </subcellularLocation>
</comment>
<comment type="similarity">
    <text evidence="2 8">Belongs to the TGF-beta family.</text>
</comment>
<evidence type="ECO:0000259" key="11">
    <source>
        <dbReference type="PROSITE" id="PS51362"/>
    </source>
</evidence>
<feature type="domain" description="TGF-beta family profile" evidence="11">
    <location>
        <begin position="299"/>
        <end position="429"/>
    </location>
</feature>
<feature type="signal peptide" evidence="10">
    <location>
        <begin position="1"/>
        <end position="29"/>
    </location>
</feature>
<dbReference type="PROSITE" id="PS00250">
    <property type="entry name" value="TGF_BETA_1"/>
    <property type="match status" value="1"/>
</dbReference>
<keyword evidence="4 10" id="KW-0732">Signal</keyword>
<dbReference type="FunFam" id="2.10.90.10:FF:000001">
    <property type="entry name" value="Bone morphogenetic protein 4"/>
    <property type="match status" value="1"/>
</dbReference>
<keyword evidence="7" id="KW-0325">Glycoprotein</keyword>
<dbReference type="GO" id="GO:0008083">
    <property type="term" value="F:growth factor activity"/>
    <property type="evidence" value="ECO:0007669"/>
    <property type="project" value="UniProtKB-KW"/>
</dbReference>
<evidence type="ECO:0000256" key="10">
    <source>
        <dbReference type="SAM" id="SignalP"/>
    </source>
</evidence>
<dbReference type="InterPro" id="IPR001839">
    <property type="entry name" value="TGF-b_C"/>
</dbReference>
<evidence type="ECO:0000256" key="7">
    <source>
        <dbReference type="ARBA" id="ARBA00023180"/>
    </source>
</evidence>
<evidence type="ECO:0000256" key="1">
    <source>
        <dbReference type="ARBA" id="ARBA00004613"/>
    </source>
</evidence>
<dbReference type="Pfam" id="PF00019">
    <property type="entry name" value="TGF_beta"/>
    <property type="match status" value="1"/>
</dbReference>
<evidence type="ECO:0000256" key="2">
    <source>
        <dbReference type="ARBA" id="ARBA00006656"/>
    </source>
</evidence>
<dbReference type="PANTHER" id="PTHR11848">
    <property type="entry name" value="TGF-BETA FAMILY"/>
    <property type="match status" value="1"/>
</dbReference>
<evidence type="ECO:0000256" key="5">
    <source>
        <dbReference type="ARBA" id="ARBA00023030"/>
    </source>
</evidence>
<evidence type="ECO:0000313" key="13">
    <source>
        <dbReference type="Proteomes" id="UP001497525"/>
    </source>
</evidence>
<reference evidence="12" key="1">
    <citation type="submission" date="2024-06" db="EMBL/GenBank/DDBJ databases">
        <authorList>
            <person name="Liu X."/>
            <person name="Lenzi L."/>
            <person name="Haldenby T S."/>
            <person name="Uol C."/>
        </authorList>
    </citation>
    <scope>NUCLEOTIDE SEQUENCE</scope>
</reference>
<evidence type="ECO:0000256" key="4">
    <source>
        <dbReference type="ARBA" id="ARBA00022729"/>
    </source>
</evidence>
<keyword evidence="6" id="KW-1015">Disulfide bond</keyword>
<accession>A0AAV2TNL3</accession>
<feature type="chain" id="PRO_5043393861" description="TGF-beta family profile domain-containing protein" evidence="10">
    <location>
        <begin position="30"/>
        <end position="429"/>
    </location>
</feature>
<evidence type="ECO:0000256" key="8">
    <source>
        <dbReference type="RuleBase" id="RU000354"/>
    </source>
</evidence>
<dbReference type="PANTHER" id="PTHR11848:SF308">
    <property type="entry name" value="BMP-LIKE PROTEIN UNC-129"/>
    <property type="match status" value="1"/>
</dbReference>
<dbReference type="AlphaFoldDB" id="A0AAV2TNL3"/>
<organism evidence="12 13">
    <name type="scientific">Calicophoron daubneyi</name>
    <name type="common">Rumen fluke</name>
    <name type="synonym">Paramphistomum daubneyi</name>
    <dbReference type="NCBI Taxonomy" id="300641"/>
    <lineage>
        <taxon>Eukaryota</taxon>
        <taxon>Metazoa</taxon>
        <taxon>Spiralia</taxon>
        <taxon>Lophotrochozoa</taxon>
        <taxon>Platyhelminthes</taxon>
        <taxon>Trematoda</taxon>
        <taxon>Digenea</taxon>
        <taxon>Plagiorchiida</taxon>
        <taxon>Pronocephalata</taxon>
        <taxon>Paramphistomoidea</taxon>
        <taxon>Paramphistomidae</taxon>
        <taxon>Calicophoron</taxon>
    </lineage>
</organism>
<proteinExistence type="inferred from homology"/>
<dbReference type="InterPro" id="IPR029034">
    <property type="entry name" value="Cystine-knot_cytokine"/>
</dbReference>
<gene>
    <name evidence="12" type="ORF">CDAUBV1_LOCUS12364</name>
</gene>
<dbReference type="SUPFAM" id="SSF57501">
    <property type="entry name" value="Cystine-knot cytokines"/>
    <property type="match status" value="1"/>
</dbReference>
<dbReference type="Gene3D" id="2.10.90.10">
    <property type="entry name" value="Cystine-knot cytokines"/>
    <property type="match status" value="1"/>
</dbReference>
<feature type="compositionally biased region" description="Low complexity" evidence="9">
    <location>
        <begin position="315"/>
        <end position="325"/>
    </location>
</feature>
<name>A0AAV2TNL3_CALDB</name>
<dbReference type="Pfam" id="PF00688">
    <property type="entry name" value="TGFb_propeptide"/>
    <property type="match status" value="1"/>
</dbReference>
<sequence>MFANKTFQNILPPIHSIFRLLIILSLNDCTEDMCCGSGLGAPVNRSLTKAFEWQPNDRLSTSTEKGENLPVPISMSEIYRSVSDPYGNQKGAIPYNADMVIGLLTKDSSQNGCLHFSLEKLPTDHKMLSSELHLYRMFPKQAENSFRKKFIYLSLYEIRTGCCFVSKNQRRLVDVRRISSQWTGWIVFHTGSLHRIPSIHDNSLDMLIIPRYGDGSLVPNALVQFALNQPTGQSGFQPCLLLFLMQTDRNPHQKDNSIFSPKRANIPDTQLQLSPTSAPSEPLRTGKKTVLRHSKKLIRHRRTADLRSIRKKPRSSPSSPNRNMCSRRSMMVDFAQLGWNQWIISPTRYDAHMCVGKCPFPLGQAFYPTNHAVVQMLMHQLSSQNQPPIARPCCVPKKLSPLNVLYYDEQSRVVLKAYDDMVVETCGCG</sequence>
<evidence type="ECO:0000256" key="9">
    <source>
        <dbReference type="SAM" id="MobiDB-lite"/>
    </source>
</evidence>
<evidence type="ECO:0000313" key="12">
    <source>
        <dbReference type="EMBL" id="CAL5137884.1"/>
    </source>
</evidence>
<keyword evidence="5 8" id="KW-0339">Growth factor</keyword>
<dbReference type="Proteomes" id="UP001497525">
    <property type="component" value="Unassembled WGS sequence"/>
</dbReference>
<dbReference type="GO" id="GO:0005125">
    <property type="term" value="F:cytokine activity"/>
    <property type="evidence" value="ECO:0007669"/>
    <property type="project" value="TreeGrafter"/>
</dbReference>
<evidence type="ECO:0000256" key="3">
    <source>
        <dbReference type="ARBA" id="ARBA00022525"/>
    </source>
</evidence>
<feature type="region of interest" description="Disordered" evidence="9">
    <location>
        <begin position="303"/>
        <end position="325"/>
    </location>
</feature>
<dbReference type="InterPro" id="IPR015615">
    <property type="entry name" value="TGF-beta-rel"/>
</dbReference>
<protein>
    <recommendedName>
        <fullName evidence="11">TGF-beta family profile domain-containing protein</fullName>
    </recommendedName>
</protein>
<comment type="caution">
    <text evidence="12">The sequence shown here is derived from an EMBL/GenBank/DDBJ whole genome shotgun (WGS) entry which is preliminary data.</text>
</comment>
<dbReference type="InterPro" id="IPR017948">
    <property type="entry name" value="TGFb_CS"/>
</dbReference>